<comment type="caution">
    <text evidence="14">The sequence shown here is derived from an EMBL/GenBank/DDBJ whole genome shotgun (WGS) entry which is preliminary data.</text>
</comment>
<evidence type="ECO:0000256" key="5">
    <source>
        <dbReference type="ARBA" id="ARBA00022643"/>
    </source>
</evidence>
<sequence>MEGLGDARFRIALHADGRGGFTEACKEFIRIPGTLPRGAVAEKIVKNLCARYDADELGNVPLGAQIMGSDAELLTLAAKHLGEDKNAPRVDLNCGCPASVVTGKGAGSSLLKDPKFVYDAVRAVARGVEGTNAIVTMKLRTGYDDSGLLRENLCAARDAGARFISLHARTRAQGYSGRANWDDIAFAKEVLGDDVPIIGNGDVTSPLRCAELLRVSNADGVGIGRGAVQDPLIFRRIAATVKRDVNGVWRVTEDAFEREFEVDFVVTFLRTFAEEVFKTENKLNSKRGSGVQERELEAFKVGKLKSIVKYLFAGNEALKPHIQEVMRIDPLKMSAEDALDTIERLVVREWVTPQHVLVDAFSARAQYQK</sequence>
<dbReference type="KEGG" id="ota:OT_ostta04g02020"/>
<comment type="catalytic activity">
    <reaction evidence="12">
        <text>5,6-dihydrouridine(47) in tRNA + NADP(+) = uridine(47) in tRNA + NADPH + H(+)</text>
        <dbReference type="Rhea" id="RHEA:53360"/>
        <dbReference type="Rhea" id="RHEA-COMP:13539"/>
        <dbReference type="Rhea" id="RHEA-COMP:13540"/>
        <dbReference type="ChEBI" id="CHEBI:15378"/>
        <dbReference type="ChEBI" id="CHEBI:57783"/>
        <dbReference type="ChEBI" id="CHEBI:58349"/>
        <dbReference type="ChEBI" id="CHEBI:65315"/>
        <dbReference type="ChEBI" id="CHEBI:74443"/>
        <dbReference type="EC" id="1.3.1.89"/>
    </reaction>
    <physiologicalReaction direction="right-to-left" evidence="12">
        <dbReference type="Rhea" id="RHEA:53362"/>
    </physiologicalReaction>
</comment>
<evidence type="ECO:0000256" key="2">
    <source>
        <dbReference type="ARBA" id="ARBA00005451"/>
    </source>
</evidence>
<dbReference type="InterPro" id="IPR035587">
    <property type="entry name" value="DUS-like_FMN-bd"/>
</dbReference>
<evidence type="ECO:0000256" key="12">
    <source>
        <dbReference type="ARBA" id="ARBA00049513"/>
    </source>
</evidence>
<dbReference type="Gene3D" id="3.20.20.70">
    <property type="entry name" value="Aldolase class I"/>
    <property type="match status" value="1"/>
</dbReference>
<evidence type="ECO:0000259" key="13">
    <source>
        <dbReference type="Pfam" id="PF01207"/>
    </source>
</evidence>
<keyword evidence="15" id="KW-1185">Reference proteome</keyword>
<evidence type="ECO:0000256" key="8">
    <source>
        <dbReference type="ARBA" id="ARBA00023002"/>
    </source>
</evidence>
<reference evidence="14 15" key="2">
    <citation type="journal article" date="2014" name="BMC Genomics">
        <title>An improved genome of the model marine alga Ostreococcus tauri unfolds by assessing Illumina de novo assemblies.</title>
        <authorList>
            <person name="Blanc-Mathieu R."/>
            <person name="Verhelst B."/>
            <person name="Derelle E."/>
            <person name="Rombauts S."/>
            <person name="Bouget F.Y."/>
            <person name="Carre I."/>
            <person name="Chateau A."/>
            <person name="Eyre-Walker A."/>
            <person name="Grimsley N."/>
            <person name="Moreau H."/>
            <person name="Piegu B."/>
            <person name="Rivals E."/>
            <person name="Schackwitz W."/>
            <person name="Van de Peer Y."/>
            <person name="Piganeau G."/>
        </authorList>
    </citation>
    <scope>NUCLEOTIDE SEQUENCE [LARGE SCALE GENOMIC DNA]</scope>
    <source>
        <strain evidence="15">OTTH 0595 / CCAP 157/2 / RCC745</strain>
    </source>
</reference>
<dbReference type="InterPro" id="IPR013785">
    <property type="entry name" value="Aldolase_TIM"/>
</dbReference>
<dbReference type="STRING" id="70448.A0A090N358"/>
<dbReference type="EMBL" id="CAID01000004">
    <property type="protein sequence ID" value="CEF97543.1"/>
    <property type="molecule type" value="Genomic_DNA"/>
</dbReference>
<keyword evidence="6" id="KW-0819">tRNA processing</keyword>
<dbReference type="AlphaFoldDB" id="A0A090N358"/>
<keyword evidence="4" id="KW-0285">Flavoprotein</keyword>
<keyword evidence="7" id="KW-0521">NADP</keyword>
<comment type="catalytic activity">
    <reaction evidence="11">
        <text>a 5,6-dihydrouridine in mRNA + NADP(+) = a uridine in mRNA + NADPH + H(+)</text>
        <dbReference type="Rhea" id="RHEA:69855"/>
        <dbReference type="Rhea" id="RHEA-COMP:14658"/>
        <dbReference type="Rhea" id="RHEA-COMP:17789"/>
        <dbReference type="ChEBI" id="CHEBI:15378"/>
        <dbReference type="ChEBI" id="CHEBI:57783"/>
        <dbReference type="ChEBI" id="CHEBI:58349"/>
        <dbReference type="ChEBI" id="CHEBI:65315"/>
        <dbReference type="ChEBI" id="CHEBI:74443"/>
    </reaction>
    <physiologicalReaction direction="right-to-left" evidence="11">
        <dbReference type="Rhea" id="RHEA:69857"/>
    </physiologicalReaction>
</comment>
<dbReference type="GeneID" id="9833871"/>
<dbReference type="GO" id="GO:0050660">
    <property type="term" value="F:flavin adenine dinucleotide binding"/>
    <property type="evidence" value="ECO:0007669"/>
    <property type="project" value="InterPro"/>
</dbReference>
<evidence type="ECO:0000256" key="11">
    <source>
        <dbReference type="ARBA" id="ARBA00049447"/>
    </source>
</evidence>
<evidence type="ECO:0000256" key="3">
    <source>
        <dbReference type="ARBA" id="ARBA00012376"/>
    </source>
</evidence>
<evidence type="ECO:0000313" key="14">
    <source>
        <dbReference type="EMBL" id="CEF97543.1"/>
    </source>
</evidence>
<evidence type="ECO:0000256" key="7">
    <source>
        <dbReference type="ARBA" id="ARBA00022857"/>
    </source>
</evidence>
<comment type="catalytic activity">
    <reaction evidence="10">
        <text>a 5,6-dihydrouridine in mRNA + NAD(+) = a uridine in mRNA + NADH + H(+)</text>
        <dbReference type="Rhea" id="RHEA:69851"/>
        <dbReference type="Rhea" id="RHEA-COMP:14658"/>
        <dbReference type="Rhea" id="RHEA-COMP:17789"/>
        <dbReference type="ChEBI" id="CHEBI:15378"/>
        <dbReference type="ChEBI" id="CHEBI:57540"/>
        <dbReference type="ChEBI" id="CHEBI:57945"/>
        <dbReference type="ChEBI" id="CHEBI:65315"/>
        <dbReference type="ChEBI" id="CHEBI:74443"/>
    </reaction>
    <physiologicalReaction direction="right-to-left" evidence="10">
        <dbReference type="Rhea" id="RHEA:69853"/>
    </physiologicalReaction>
</comment>
<evidence type="ECO:0000313" key="15">
    <source>
        <dbReference type="Proteomes" id="UP000009170"/>
    </source>
</evidence>
<dbReference type="PROSITE" id="PS01136">
    <property type="entry name" value="UPF0034"/>
    <property type="match status" value="1"/>
</dbReference>
<dbReference type="GO" id="GO:0003723">
    <property type="term" value="F:RNA binding"/>
    <property type="evidence" value="ECO:0007669"/>
    <property type="project" value="TreeGrafter"/>
</dbReference>
<dbReference type="OrthoDB" id="272303at2759"/>
<organism evidence="14 15">
    <name type="scientific">Ostreococcus tauri</name>
    <name type="common">Marine green alga</name>
    <dbReference type="NCBI Taxonomy" id="70448"/>
    <lineage>
        <taxon>Eukaryota</taxon>
        <taxon>Viridiplantae</taxon>
        <taxon>Chlorophyta</taxon>
        <taxon>Mamiellophyceae</taxon>
        <taxon>Mamiellales</taxon>
        <taxon>Bathycoccaceae</taxon>
        <taxon>Ostreococcus</taxon>
    </lineage>
</organism>
<dbReference type="GO" id="GO:0102265">
    <property type="term" value="F:tRNA-dihydrouridine47 synthase activity"/>
    <property type="evidence" value="ECO:0007669"/>
    <property type="project" value="UniProtKB-EC"/>
</dbReference>
<dbReference type="EC" id="1.3.1.89" evidence="3"/>
<dbReference type="SUPFAM" id="SSF51395">
    <property type="entry name" value="FMN-linked oxidoreductases"/>
    <property type="match status" value="1"/>
</dbReference>
<protein>
    <recommendedName>
        <fullName evidence="3">tRNA-dihydrouridine(47) synthase [NAD(P)(+)]</fullName>
        <ecNumber evidence="3">1.3.1.89</ecNumber>
    </recommendedName>
</protein>
<reference evidence="15" key="1">
    <citation type="journal article" date="2006" name="Proc. Natl. Acad. Sci. U.S.A.">
        <title>Genome analysis of the smallest free-living eukaryote Ostreococcus tauri unveils many unique features.</title>
        <authorList>
            <person name="Derelle E."/>
            <person name="Ferraz C."/>
            <person name="Rombauts S."/>
            <person name="Rouze P."/>
            <person name="Worden A.Z."/>
            <person name="Robbens S."/>
            <person name="Partensky F."/>
            <person name="Degroeve S."/>
            <person name="Echeynie S."/>
            <person name="Cooke R."/>
            <person name="Saeys Y."/>
            <person name="Wuyts J."/>
            <person name="Jabbari K."/>
            <person name="Bowler C."/>
            <person name="Panaud O."/>
            <person name="Piegu B."/>
            <person name="Ball S.G."/>
            <person name="Ral J.-P."/>
            <person name="Bouget F.-Y."/>
            <person name="Piganeau G."/>
            <person name="De Baets B."/>
            <person name="Picard A."/>
            <person name="Delseny M."/>
            <person name="Demaille J."/>
            <person name="Van de Peer Y."/>
            <person name="Moreau H."/>
        </authorList>
    </citation>
    <scope>NUCLEOTIDE SEQUENCE [LARGE SCALE GENOMIC DNA]</scope>
    <source>
        <strain evidence="15">OTTH 0595 / CCAP 157/2 / RCC745</strain>
    </source>
</reference>
<proteinExistence type="inferred from homology"/>
<keyword evidence="8" id="KW-0560">Oxidoreductase</keyword>
<dbReference type="InterPro" id="IPR018517">
    <property type="entry name" value="tRNA_hU_synthase_CS"/>
</dbReference>
<dbReference type="Pfam" id="PF01207">
    <property type="entry name" value="Dus"/>
    <property type="match status" value="1"/>
</dbReference>
<evidence type="ECO:0000256" key="9">
    <source>
        <dbReference type="ARBA" id="ARBA00048266"/>
    </source>
</evidence>
<comment type="similarity">
    <text evidence="2">Belongs to the Dus family. Dus3 subfamily.</text>
</comment>
<dbReference type="PANTHER" id="PTHR45846">
    <property type="entry name" value="TRNA-DIHYDROURIDINE(47) SYNTHASE [NAD(P)(+)]-LIKE"/>
    <property type="match status" value="1"/>
</dbReference>
<dbReference type="CDD" id="cd02801">
    <property type="entry name" value="DUS_like_FMN"/>
    <property type="match status" value="1"/>
</dbReference>
<feature type="domain" description="DUS-like FMN-binding" evidence="13">
    <location>
        <begin position="59"/>
        <end position="246"/>
    </location>
</feature>
<evidence type="ECO:0000256" key="1">
    <source>
        <dbReference type="ARBA" id="ARBA00001917"/>
    </source>
</evidence>
<evidence type="ECO:0000256" key="4">
    <source>
        <dbReference type="ARBA" id="ARBA00022630"/>
    </source>
</evidence>
<dbReference type="InParanoid" id="A0A090N358"/>
<comment type="catalytic activity">
    <reaction evidence="9">
        <text>5,6-dihydrouridine(47) in tRNA + NAD(+) = uridine(47) in tRNA + NADH + H(+)</text>
        <dbReference type="Rhea" id="RHEA:53364"/>
        <dbReference type="Rhea" id="RHEA-COMP:13539"/>
        <dbReference type="Rhea" id="RHEA-COMP:13540"/>
        <dbReference type="ChEBI" id="CHEBI:15378"/>
        <dbReference type="ChEBI" id="CHEBI:57540"/>
        <dbReference type="ChEBI" id="CHEBI:57945"/>
        <dbReference type="ChEBI" id="CHEBI:65315"/>
        <dbReference type="ChEBI" id="CHEBI:74443"/>
        <dbReference type="EC" id="1.3.1.89"/>
    </reaction>
    <physiologicalReaction direction="right-to-left" evidence="9">
        <dbReference type="Rhea" id="RHEA:53366"/>
    </physiologicalReaction>
</comment>
<keyword evidence="5" id="KW-0288">FMN</keyword>
<evidence type="ECO:0000256" key="6">
    <source>
        <dbReference type="ARBA" id="ARBA00022694"/>
    </source>
</evidence>
<dbReference type="Proteomes" id="UP000009170">
    <property type="component" value="Unassembled WGS sequence"/>
</dbReference>
<name>A0A090N358_OSTTA</name>
<evidence type="ECO:0000256" key="10">
    <source>
        <dbReference type="ARBA" id="ARBA00048342"/>
    </source>
</evidence>
<dbReference type="RefSeq" id="XP_003078734.2">
    <property type="nucleotide sequence ID" value="XM_003078686.2"/>
</dbReference>
<dbReference type="PANTHER" id="PTHR45846:SF1">
    <property type="entry name" value="TRNA-DIHYDROURIDINE(47) SYNTHASE [NAD(P)(+)]-LIKE"/>
    <property type="match status" value="1"/>
</dbReference>
<accession>A0A090N358</accession>
<gene>
    <name evidence="14" type="ORF">OT_ostta04g02020</name>
</gene>
<comment type="cofactor">
    <cofactor evidence="1">
        <name>FMN</name>
        <dbReference type="ChEBI" id="CHEBI:58210"/>
    </cofactor>
</comment>